<name>A0A832MN10_9THEM</name>
<proteinExistence type="inferred from homology"/>
<dbReference type="InterPro" id="IPR000515">
    <property type="entry name" value="MetI-like"/>
</dbReference>
<keyword evidence="4" id="KW-0997">Cell inner membrane</keyword>
<evidence type="ECO:0000256" key="2">
    <source>
        <dbReference type="ARBA" id="ARBA00022448"/>
    </source>
</evidence>
<evidence type="ECO:0000256" key="8">
    <source>
        <dbReference type="RuleBase" id="RU363032"/>
    </source>
</evidence>
<dbReference type="SUPFAM" id="SSF161098">
    <property type="entry name" value="MetI-like"/>
    <property type="match status" value="1"/>
</dbReference>
<feature type="transmembrane region" description="Helical" evidence="8">
    <location>
        <begin position="62"/>
        <end position="86"/>
    </location>
</feature>
<dbReference type="PANTHER" id="PTHR43357">
    <property type="entry name" value="INNER MEMBRANE ABC TRANSPORTER PERMEASE PROTEIN YDCV"/>
    <property type="match status" value="1"/>
</dbReference>
<keyword evidence="7 8" id="KW-0472">Membrane</keyword>
<gene>
    <name evidence="10" type="ORF">ENW55_05635</name>
</gene>
<evidence type="ECO:0000256" key="7">
    <source>
        <dbReference type="ARBA" id="ARBA00023136"/>
    </source>
</evidence>
<dbReference type="PROSITE" id="PS50928">
    <property type="entry name" value="ABC_TM1"/>
    <property type="match status" value="1"/>
</dbReference>
<evidence type="ECO:0000256" key="5">
    <source>
        <dbReference type="ARBA" id="ARBA00022692"/>
    </source>
</evidence>
<keyword evidence="6 8" id="KW-1133">Transmembrane helix</keyword>
<dbReference type="CDD" id="cd06261">
    <property type="entry name" value="TM_PBP2"/>
    <property type="match status" value="1"/>
</dbReference>
<dbReference type="EMBL" id="DTKQ01000041">
    <property type="protein sequence ID" value="HGZ79444.1"/>
    <property type="molecule type" value="Genomic_DNA"/>
</dbReference>
<feature type="domain" description="ABC transmembrane type-1" evidence="9">
    <location>
        <begin position="60"/>
        <end position="251"/>
    </location>
</feature>
<evidence type="ECO:0000256" key="3">
    <source>
        <dbReference type="ARBA" id="ARBA00022475"/>
    </source>
</evidence>
<evidence type="ECO:0000313" key="10">
    <source>
        <dbReference type="EMBL" id="HGZ79444.1"/>
    </source>
</evidence>
<dbReference type="GO" id="GO:0005886">
    <property type="term" value="C:plasma membrane"/>
    <property type="evidence" value="ECO:0007669"/>
    <property type="project" value="UniProtKB-SubCell"/>
</dbReference>
<keyword evidence="5 8" id="KW-0812">Transmembrane</keyword>
<comment type="subcellular location">
    <subcellularLocation>
        <location evidence="1">Cell inner membrane</location>
        <topology evidence="1">Multi-pass membrane protein</topology>
    </subcellularLocation>
    <subcellularLocation>
        <location evidence="8">Cell membrane</location>
        <topology evidence="8">Multi-pass membrane protein</topology>
    </subcellularLocation>
</comment>
<dbReference type="InterPro" id="IPR035906">
    <property type="entry name" value="MetI-like_sf"/>
</dbReference>
<organism evidence="10">
    <name type="scientific">Pseudothermotoga hypogea</name>
    <dbReference type="NCBI Taxonomy" id="57487"/>
    <lineage>
        <taxon>Bacteria</taxon>
        <taxon>Thermotogati</taxon>
        <taxon>Thermotogota</taxon>
        <taxon>Thermotogae</taxon>
        <taxon>Thermotogales</taxon>
        <taxon>Thermotogaceae</taxon>
        <taxon>Pseudothermotoga</taxon>
    </lineage>
</organism>
<feature type="transmembrane region" description="Helical" evidence="8">
    <location>
        <begin position="235"/>
        <end position="258"/>
    </location>
</feature>
<dbReference type="AlphaFoldDB" id="A0A832MN10"/>
<accession>A0A832MN10</accession>
<comment type="similarity">
    <text evidence="8">Belongs to the binding-protein-dependent transport system permease family.</text>
</comment>
<reference evidence="10" key="1">
    <citation type="journal article" date="2020" name="mSystems">
        <title>Genome- and Community-Level Interaction Insights into Carbon Utilization and Element Cycling Functions of Hydrothermarchaeota in Hydrothermal Sediment.</title>
        <authorList>
            <person name="Zhou Z."/>
            <person name="Liu Y."/>
            <person name="Xu W."/>
            <person name="Pan J."/>
            <person name="Luo Z.H."/>
            <person name="Li M."/>
        </authorList>
    </citation>
    <scope>NUCLEOTIDE SEQUENCE [LARGE SCALE GENOMIC DNA]</scope>
    <source>
        <strain evidence="10">SpSt-86</strain>
    </source>
</reference>
<evidence type="ECO:0000256" key="4">
    <source>
        <dbReference type="ARBA" id="ARBA00022519"/>
    </source>
</evidence>
<evidence type="ECO:0000259" key="9">
    <source>
        <dbReference type="PROSITE" id="PS50928"/>
    </source>
</evidence>
<dbReference type="Pfam" id="PF00528">
    <property type="entry name" value="BPD_transp_1"/>
    <property type="match status" value="1"/>
</dbReference>
<dbReference type="PANTHER" id="PTHR43357:SF4">
    <property type="entry name" value="INNER MEMBRANE ABC TRANSPORTER PERMEASE PROTEIN YDCV"/>
    <property type="match status" value="1"/>
</dbReference>
<feature type="transmembrane region" description="Helical" evidence="8">
    <location>
        <begin position="9"/>
        <end position="30"/>
    </location>
</feature>
<protein>
    <submittedName>
        <fullName evidence="10">ABC transporter permease</fullName>
    </submittedName>
</protein>
<feature type="transmembrane region" description="Helical" evidence="8">
    <location>
        <begin position="177"/>
        <end position="200"/>
    </location>
</feature>
<evidence type="ECO:0000256" key="1">
    <source>
        <dbReference type="ARBA" id="ARBA00004429"/>
    </source>
</evidence>
<sequence>MKRDILGKLVLFFCILYVLVPLSVPIIYSFSRYWTHILPKGFTLEWYKKIFTNPNYQPSLFLSLYVASMATLLNIVIVVPAAYAVNKLPSKMATAFEYLFKVTPLIFPPLIVGLGILQAFNRPPLMISGTVAALVVGHALLGFPFMFRNVYAVLKTIDEVSLSEAAANLGANLFQRLIYVIVPNVMPGILAGALLTFAISFGEFEVTSMIVGFMSQTLPLVLFQELRNNFRVASAATAVLVYVSLTSFIVITLISNVYQRRKSI</sequence>
<comment type="caution">
    <text evidence="10">The sequence shown here is derived from an EMBL/GenBank/DDBJ whole genome shotgun (WGS) entry which is preliminary data.</text>
</comment>
<feature type="transmembrane region" description="Helical" evidence="8">
    <location>
        <begin position="126"/>
        <end position="147"/>
    </location>
</feature>
<feature type="transmembrane region" description="Helical" evidence="8">
    <location>
        <begin position="98"/>
        <end position="120"/>
    </location>
</feature>
<keyword evidence="2 8" id="KW-0813">Transport</keyword>
<evidence type="ECO:0000256" key="6">
    <source>
        <dbReference type="ARBA" id="ARBA00022989"/>
    </source>
</evidence>
<dbReference type="GO" id="GO:0055085">
    <property type="term" value="P:transmembrane transport"/>
    <property type="evidence" value="ECO:0007669"/>
    <property type="project" value="InterPro"/>
</dbReference>
<keyword evidence="3" id="KW-1003">Cell membrane</keyword>
<dbReference type="Gene3D" id="1.10.3720.10">
    <property type="entry name" value="MetI-like"/>
    <property type="match status" value="1"/>
</dbReference>